<sequence>MDRSLAHLLKAKKALLDRWKGQRLNLRLRKKIVELNRTIEDHCQSLTRQECDEPFTVNGVREVLQKLKGRSASGPGGIFNWALRNLEDGFIEFLTDEIDRIWEQGSIPVSWKTATVVPIPWPGQSPGLANLRPISLKSFAGKEAKHVINNRISRHIKEKTLFPNNMIGFRPFLSTRDLGLGDTFHKFVSSLLRSRKATLRIGDLKSDPEKLDLKGRRRVR</sequence>
<dbReference type="Proteomes" id="UP000805193">
    <property type="component" value="Unassembled WGS sequence"/>
</dbReference>
<proteinExistence type="predicted"/>
<name>A0AC60QXC7_IXOPE</name>
<organism evidence="1 2">
    <name type="scientific">Ixodes persulcatus</name>
    <name type="common">Taiga tick</name>
    <dbReference type="NCBI Taxonomy" id="34615"/>
    <lineage>
        <taxon>Eukaryota</taxon>
        <taxon>Metazoa</taxon>
        <taxon>Ecdysozoa</taxon>
        <taxon>Arthropoda</taxon>
        <taxon>Chelicerata</taxon>
        <taxon>Arachnida</taxon>
        <taxon>Acari</taxon>
        <taxon>Parasitiformes</taxon>
        <taxon>Ixodida</taxon>
        <taxon>Ixodoidea</taxon>
        <taxon>Ixodidae</taxon>
        <taxon>Ixodinae</taxon>
        <taxon>Ixodes</taxon>
    </lineage>
</organism>
<protein>
    <submittedName>
        <fullName evidence="1">Uncharacterized protein</fullName>
    </submittedName>
</protein>
<evidence type="ECO:0000313" key="2">
    <source>
        <dbReference type="Proteomes" id="UP000805193"/>
    </source>
</evidence>
<accession>A0AC60QXC7</accession>
<evidence type="ECO:0000313" key="1">
    <source>
        <dbReference type="EMBL" id="KAG0443870.1"/>
    </source>
</evidence>
<gene>
    <name evidence="1" type="ORF">HPB47_014439</name>
</gene>
<comment type="caution">
    <text evidence="1">The sequence shown here is derived from an EMBL/GenBank/DDBJ whole genome shotgun (WGS) entry which is preliminary data.</text>
</comment>
<reference evidence="1 2" key="1">
    <citation type="journal article" date="2020" name="Cell">
        <title>Large-Scale Comparative Analyses of Tick Genomes Elucidate Their Genetic Diversity and Vector Capacities.</title>
        <authorList>
            <consortium name="Tick Genome and Microbiome Consortium (TIGMIC)"/>
            <person name="Jia N."/>
            <person name="Wang J."/>
            <person name="Shi W."/>
            <person name="Du L."/>
            <person name="Sun Y."/>
            <person name="Zhan W."/>
            <person name="Jiang J.F."/>
            <person name="Wang Q."/>
            <person name="Zhang B."/>
            <person name="Ji P."/>
            <person name="Bell-Sakyi L."/>
            <person name="Cui X.M."/>
            <person name="Yuan T.T."/>
            <person name="Jiang B.G."/>
            <person name="Yang W.F."/>
            <person name="Lam T.T."/>
            <person name="Chang Q.C."/>
            <person name="Ding S.J."/>
            <person name="Wang X.J."/>
            <person name="Zhu J.G."/>
            <person name="Ruan X.D."/>
            <person name="Zhao L."/>
            <person name="Wei J.T."/>
            <person name="Ye R.Z."/>
            <person name="Que T.C."/>
            <person name="Du C.H."/>
            <person name="Zhou Y.H."/>
            <person name="Cheng J.X."/>
            <person name="Dai P.F."/>
            <person name="Guo W.B."/>
            <person name="Han X.H."/>
            <person name="Huang E.J."/>
            <person name="Li L.F."/>
            <person name="Wei W."/>
            <person name="Gao Y.C."/>
            <person name="Liu J.Z."/>
            <person name="Shao H.Z."/>
            <person name="Wang X."/>
            <person name="Wang C.C."/>
            <person name="Yang T.C."/>
            <person name="Huo Q.B."/>
            <person name="Li W."/>
            <person name="Chen H.Y."/>
            <person name="Chen S.E."/>
            <person name="Zhou L.G."/>
            <person name="Ni X.B."/>
            <person name="Tian J.H."/>
            <person name="Sheng Y."/>
            <person name="Liu T."/>
            <person name="Pan Y.S."/>
            <person name="Xia L.Y."/>
            <person name="Li J."/>
            <person name="Zhao F."/>
            <person name="Cao W.C."/>
        </authorList>
    </citation>
    <scope>NUCLEOTIDE SEQUENCE [LARGE SCALE GENOMIC DNA]</scope>
    <source>
        <strain evidence="1">Iper-2018</strain>
    </source>
</reference>
<keyword evidence="2" id="KW-1185">Reference proteome</keyword>
<dbReference type="EMBL" id="JABSTQ010002775">
    <property type="protein sequence ID" value="KAG0443870.1"/>
    <property type="molecule type" value="Genomic_DNA"/>
</dbReference>